<dbReference type="CDD" id="cd22162">
    <property type="entry name" value="F-box_AtSKIP3-like"/>
    <property type="match status" value="1"/>
</dbReference>
<accession>A0A8K0HTE9</accession>
<gene>
    <name evidence="3" type="ORF">FNV43_RR02308</name>
</gene>
<dbReference type="InterPro" id="IPR036047">
    <property type="entry name" value="F-box-like_dom_sf"/>
</dbReference>
<dbReference type="PANTHER" id="PTHR32278:SF135">
    <property type="entry name" value="F-BOX PROTEIN PP2-B12"/>
    <property type="match status" value="1"/>
</dbReference>
<reference evidence="3" key="1">
    <citation type="submission" date="2020-03" db="EMBL/GenBank/DDBJ databases">
        <title>A high-quality chromosome-level genome assembly of a woody plant with both climbing and erect habits, Rhamnella rubrinervis.</title>
        <authorList>
            <person name="Lu Z."/>
            <person name="Yang Y."/>
            <person name="Zhu X."/>
            <person name="Sun Y."/>
        </authorList>
    </citation>
    <scope>NUCLEOTIDE SEQUENCE</scope>
    <source>
        <strain evidence="3">BYM</strain>
        <tissue evidence="3">Leaf</tissue>
    </source>
</reference>
<organism evidence="3 4">
    <name type="scientific">Rhamnella rubrinervis</name>
    <dbReference type="NCBI Taxonomy" id="2594499"/>
    <lineage>
        <taxon>Eukaryota</taxon>
        <taxon>Viridiplantae</taxon>
        <taxon>Streptophyta</taxon>
        <taxon>Embryophyta</taxon>
        <taxon>Tracheophyta</taxon>
        <taxon>Spermatophyta</taxon>
        <taxon>Magnoliopsida</taxon>
        <taxon>eudicotyledons</taxon>
        <taxon>Gunneridae</taxon>
        <taxon>Pentapetalae</taxon>
        <taxon>rosids</taxon>
        <taxon>fabids</taxon>
        <taxon>Rosales</taxon>
        <taxon>Rhamnaceae</taxon>
        <taxon>rhamnoid group</taxon>
        <taxon>Rhamneae</taxon>
        <taxon>Rhamnella</taxon>
    </lineage>
</organism>
<dbReference type="InterPro" id="IPR001810">
    <property type="entry name" value="F-box_dom"/>
</dbReference>
<proteinExistence type="predicted"/>
<protein>
    <recommendedName>
        <fullName evidence="2">F-box domain-containing protein</fullName>
    </recommendedName>
</protein>
<dbReference type="PROSITE" id="PS50181">
    <property type="entry name" value="FBOX"/>
    <property type="match status" value="1"/>
</dbReference>
<dbReference type="EMBL" id="VOIH02000001">
    <property type="protein sequence ID" value="KAF3457650.1"/>
    <property type="molecule type" value="Genomic_DNA"/>
</dbReference>
<dbReference type="SMART" id="SM00256">
    <property type="entry name" value="FBOX"/>
    <property type="match status" value="1"/>
</dbReference>
<dbReference type="Proteomes" id="UP000796880">
    <property type="component" value="Unassembled WGS sequence"/>
</dbReference>
<evidence type="ECO:0000313" key="3">
    <source>
        <dbReference type="EMBL" id="KAF3457650.1"/>
    </source>
</evidence>
<dbReference type="PANTHER" id="PTHR32278">
    <property type="entry name" value="F-BOX DOMAIN-CONTAINING PROTEIN"/>
    <property type="match status" value="1"/>
</dbReference>
<sequence>MVGMSMLPAECISYIISYTSPMDACRSSLVCRLFRSAADSDVVWGRFLPHDHLQILSQSDLASSMHWLSKKELFFRLSHCPVLVGDDRNRVQEGFQLNGETHPGIGSGYQIGNSRVEMSMEESLSYDQAFATNYTLWRHRMEDLLSCKDLFDPREMKNMPYYYFLQNGWETVVSGNSTHKKLMSMVKDACQRRGERGLIGHMPSREGGKAVELKVGGRRKAGIPDGRKTTYKSTFVE</sequence>
<name>A0A8K0HTE9_9ROSA</name>
<evidence type="ECO:0000259" key="2">
    <source>
        <dbReference type="PROSITE" id="PS50181"/>
    </source>
</evidence>
<dbReference type="Pfam" id="PF00646">
    <property type="entry name" value="F-box"/>
    <property type="match status" value="1"/>
</dbReference>
<dbReference type="AlphaFoldDB" id="A0A8K0HTE9"/>
<feature type="domain" description="F-box" evidence="2">
    <location>
        <begin position="1"/>
        <end position="47"/>
    </location>
</feature>
<dbReference type="SUPFAM" id="SSF81383">
    <property type="entry name" value="F-box domain"/>
    <property type="match status" value="1"/>
</dbReference>
<feature type="region of interest" description="Disordered" evidence="1">
    <location>
        <begin position="217"/>
        <end position="237"/>
    </location>
</feature>
<dbReference type="OrthoDB" id="1918565at2759"/>
<evidence type="ECO:0000256" key="1">
    <source>
        <dbReference type="SAM" id="MobiDB-lite"/>
    </source>
</evidence>
<dbReference type="Gene3D" id="1.20.1280.50">
    <property type="match status" value="1"/>
</dbReference>
<comment type="caution">
    <text evidence="3">The sequence shown here is derived from an EMBL/GenBank/DDBJ whole genome shotgun (WGS) entry which is preliminary data.</text>
</comment>
<evidence type="ECO:0000313" key="4">
    <source>
        <dbReference type="Proteomes" id="UP000796880"/>
    </source>
</evidence>
<keyword evidence="4" id="KW-1185">Reference proteome</keyword>